<sequence length="481" mass="53475">MVVRDIFRLASVRRCGKQVVVVPRRTISGPAVTLPDVKAGKGTQNGSDANSTSSNGPRGLVSPIKYASRLVEGRALREDVWSVFTAVNLPPSCIHLGQGDMNFAPPDWAREGAEEALRSTKGNHYAHQKGLPRLRKAIQQYCGNRFHGRELDTESEILVTNGANEGEYATFTAFIEPGDEVIIFEPFYDAYLQGIIFNGGIPVYVPLHPSPGESGKLCKPAWTLDLDELRRSVTPRTKMIVLNTPHNPLGKVFTRTELEGIAELADKHNLLIMSDEVYEHLVYNGDHVRFASLPGMWERTITAGSAGKMFAGTGWRVGWVIGPPELILPVYATSMRIVLCANTPMQHAAAAGLEQADARGFFAKQREEYMERMAILSDAFERLGISYTRPEGGYFIMADIGNLRWPSDYPFPPNVQNRRRDFYASWFIAMEVGVSSIPVTDFYCDTSASIGENYLRFSFAKDLDTLRAAGERLQGLKKYLQ</sequence>
<feature type="domain" description="Aminotransferase class I/classII large" evidence="7">
    <location>
        <begin position="93"/>
        <end position="472"/>
    </location>
</feature>
<name>A0A165N2I5_9APHY</name>
<dbReference type="Proteomes" id="UP000076727">
    <property type="component" value="Unassembled WGS sequence"/>
</dbReference>
<keyword evidence="3" id="KW-0032">Aminotransferase</keyword>
<dbReference type="GO" id="GO:0030170">
    <property type="term" value="F:pyridoxal phosphate binding"/>
    <property type="evidence" value="ECO:0007669"/>
    <property type="project" value="InterPro"/>
</dbReference>
<dbReference type="GO" id="GO:0016212">
    <property type="term" value="F:kynurenine-oxoglutarate transaminase activity"/>
    <property type="evidence" value="ECO:0007669"/>
    <property type="project" value="TreeGrafter"/>
</dbReference>
<feature type="region of interest" description="Disordered" evidence="6">
    <location>
        <begin position="31"/>
        <end position="60"/>
    </location>
</feature>
<evidence type="ECO:0000256" key="3">
    <source>
        <dbReference type="ARBA" id="ARBA00022576"/>
    </source>
</evidence>
<proteinExistence type="inferred from homology"/>
<keyword evidence="4 8" id="KW-0808">Transferase</keyword>
<keyword evidence="9" id="KW-1185">Reference proteome</keyword>
<dbReference type="InterPro" id="IPR015421">
    <property type="entry name" value="PyrdxlP-dep_Trfase_major"/>
</dbReference>
<feature type="compositionally biased region" description="Polar residues" evidence="6">
    <location>
        <begin position="42"/>
        <end position="56"/>
    </location>
</feature>
<evidence type="ECO:0000256" key="5">
    <source>
        <dbReference type="ARBA" id="ARBA00022898"/>
    </source>
</evidence>
<dbReference type="SUPFAM" id="SSF53383">
    <property type="entry name" value="PLP-dependent transferases"/>
    <property type="match status" value="1"/>
</dbReference>
<dbReference type="InterPro" id="IPR015422">
    <property type="entry name" value="PyrdxlP-dep_Trfase_small"/>
</dbReference>
<gene>
    <name evidence="8" type="ORF">DAEQUDRAFT_730257</name>
</gene>
<evidence type="ECO:0000256" key="6">
    <source>
        <dbReference type="SAM" id="MobiDB-lite"/>
    </source>
</evidence>
<dbReference type="FunFam" id="3.40.640.10:FF:000024">
    <property type="entry name" value="Kynurenine--oxoglutarate transaminase 3"/>
    <property type="match status" value="1"/>
</dbReference>
<comment type="cofactor">
    <cofactor evidence="1">
        <name>pyridoxal 5'-phosphate</name>
        <dbReference type="ChEBI" id="CHEBI:597326"/>
    </cofactor>
</comment>
<evidence type="ECO:0000256" key="2">
    <source>
        <dbReference type="ARBA" id="ARBA00007441"/>
    </source>
</evidence>
<evidence type="ECO:0000313" key="8">
    <source>
        <dbReference type="EMBL" id="KZT66426.1"/>
    </source>
</evidence>
<dbReference type="GO" id="GO:0005739">
    <property type="term" value="C:mitochondrion"/>
    <property type="evidence" value="ECO:0007669"/>
    <property type="project" value="TreeGrafter"/>
</dbReference>
<dbReference type="InterPro" id="IPR004839">
    <property type="entry name" value="Aminotransferase_I/II_large"/>
</dbReference>
<accession>A0A165N2I5</accession>
<dbReference type="OrthoDB" id="7042322at2759"/>
<keyword evidence="5" id="KW-0663">Pyridoxal phosphate</keyword>
<dbReference type="InterPro" id="IPR051326">
    <property type="entry name" value="Kynurenine-oxoglutarate_AT"/>
</dbReference>
<evidence type="ECO:0000313" key="9">
    <source>
        <dbReference type="Proteomes" id="UP000076727"/>
    </source>
</evidence>
<dbReference type="InterPro" id="IPR015424">
    <property type="entry name" value="PyrdxlP-dep_Trfase"/>
</dbReference>
<reference evidence="8 9" key="1">
    <citation type="journal article" date="2016" name="Mol. Biol. Evol.">
        <title>Comparative Genomics of Early-Diverging Mushroom-Forming Fungi Provides Insights into the Origins of Lignocellulose Decay Capabilities.</title>
        <authorList>
            <person name="Nagy L.G."/>
            <person name="Riley R."/>
            <person name="Tritt A."/>
            <person name="Adam C."/>
            <person name="Daum C."/>
            <person name="Floudas D."/>
            <person name="Sun H."/>
            <person name="Yadav J.S."/>
            <person name="Pangilinan J."/>
            <person name="Larsson K.H."/>
            <person name="Matsuura K."/>
            <person name="Barry K."/>
            <person name="Labutti K."/>
            <person name="Kuo R."/>
            <person name="Ohm R.A."/>
            <person name="Bhattacharya S.S."/>
            <person name="Shirouzu T."/>
            <person name="Yoshinaga Y."/>
            <person name="Martin F.M."/>
            <person name="Grigoriev I.V."/>
            <person name="Hibbett D.S."/>
        </authorList>
    </citation>
    <scope>NUCLEOTIDE SEQUENCE [LARGE SCALE GENOMIC DNA]</scope>
    <source>
        <strain evidence="8 9">L-15889</strain>
    </source>
</reference>
<dbReference type="CDD" id="cd00609">
    <property type="entry name" value="AAT_like"/>
    <property type="match status" value="1"/>
</dbReference>
<dbReference type="EMBL" id="KV429089">
    <property type="protein sequence ID" value="KZT66426.1"/>
    <property type="molecule type" value="Genomic_DNA"/>
</dbReference>
<evidence type="ECO:0000256" key="4">
    <source>
        <dbReference type="ARBA" id="ARBA00022679"/>
    </source>
</evidence>
<evidence type="ECO:0000259" key="7">
    <source>
        <dbReference type="Pfam" id="PF00155"/>
    </source>
</evidence>
<protein>
    <submittedName>
        <fullName evidence="8">PLP-dependent transferase</fullName>
    </submittedName>
</protein>
<dbReference type="Gene3D" id="3.40.640.10">
    <property type="entry name" value="Type I PLP-dependent aspartate aminotransferase-like (Major domain)"/>
    <property type="match status" value="1"/>
</dbReference>
<dbReference type="AlphaFoldDB" id="A0A165N2I5"/>
<dbReference type="STRING" id="1314783.A0A165N2I5"/>
<dbReference type="PANTHER" id="PTHR43807">
    <property type="entry name" value="FI04487P"/>
    <property type="match status" value="1"/>
</dbReference>
<dbReference type="Pfam" id="PF00155">
    <property type="entry name" value="Aminotran_1_2"/>
    <property type="match status" value="1"/>
</dbReference>
<dbReference type="Gene3D" id="3.90.1150.10">
    <property type="entry name" value="Aspartate Aminotransferase, domain 1"/>
    <property type="match status" value="1"/>
</dbReference>
<comment type="similarity">
    <text evidence="2">Belongs to the class-I pyridoxal-phosphate-dependent aminotransferase family.</text>
</comment>
<evidence type="ECO:0000256" key="1">
    <source>
        <dbReference type="ARBA" id="ARBA00001933"/>
    </source>
</evidence>
<organism evidence="8 9">
    <name type="scientific">Daedalea quercina L-15889</name>
    <dbReference type="NCBI Taxonomy" id="1314783"/>
    <lineage>
        <taxon>Eukaryota</taxon>
        <taxon>Fungi</taxon>
        <taxon>Dikarya</taxon>
        <taxon>Basidiomycota</taxon>
        <taxon>Agaricomycotina</taxon>
        <taxon>Agaricomycetes</taxon>
        <taxon>Polyporales</taxon>
        <taxon>Fomitopsis</taxon>
    </lineage>
</organism>
<dbReference type="PANTHER" id="PTHR43807:SF20">
    <property type="entry name" value="FI04487P"/>
    <property type="match status" value="1"/>
</dbReference>